<feature type="domain" description="FF" evidence="4">
    <location>
        <begin position="731"/>
        <end position="785"/>
    </location>
</feature>
<dbReference type="Proteomes" id="UP001367508">
    <property type="component" value="Unassembled WGS sequence"/>
</dbReference>
<dbReference type="InterPro" id="IPR036517">
    <property type="entry name" value="FF_domain_sf"/>
</dbReference>
<evidence type="ECO:0008006" key="7">
    <source>
        <dbReference type="Google" id="ProtNLM"/>
    </source>
</evidence>
<feature type="domain" description="WW" evidence="3">
    <location>
        <begin position="371"/>
        <end position="404"/>
    </location>
</feature>
<feature type="compositionally biased region" description="Polar residues" evidence="2">
    <location>
        <begin position="73"/>
        <end position="89"/>
    </location>
</feature>
<feature type="region of interest" description="Disordered" evidence="2">
    <location>
        <begin position="28"/>
        <end position="89"/>
    </location>
</feature>
<dbReference type="InterPro" id="IPR001202">
    <property type="entry name" value="WW_dom"/>
</dbReference>
<dbReference type="Pfam" id="PF01846">
    <property type="entry name" value="FF"/>
    <property type="match status" value="5"/>
</dbReference>
<dbReference type="Gene3D" id="1.10.10.440">
    <property type="entry name" value="FF domain"/>
    <property type="match status" value="5"/>
</dbReference>
<dbReference type="GO" id="GO:0003712">
    <property type="term" value="F:transcription coregulator activity"/>
    <property type="evidence" value="ECO:0007669"/>
    <property type="project" value="TreeGrafter"/>
</dbReference>
<dbReference type="FunFam" id="1.10.10.440:FF:000028">
    <property type="entry name" value="Pre-mRNA-processing protein 40C"/>
    <property type="match status" value="1"/>
</dbReference>
<protein>
    <recommendedName>
        <fullName evidence="7">Pre-mRNA-processing protein 40C</fullName>
    </recommendedName>
</protein>
<feature type="region of interest" description="Disordered" evidence="2">
    <location>
        <begin position="792"/>
        <end position="823"/>
    </location>
</feature>
<feature type="region of interest" description="Disordered" evidence="2">
    <location>
        <begin position="129"/>
        <end position="175"/>
    </location>
</feature>
<dbReference type="PANTHER" id="PTHR15377">
    <property type="entry name" value="TRANSCRIPTION ELONGATION REGULATOR 1"/>
    <property type="match status" value="1"/>
</dbReference>
<dbReference type="PROSITE" id="PS01159">
    <property type="entry name" value="WW_DOMAIN_1"/>
    <property type="match status" value="2"/>
</dbReference>
<dbReference type="AlphaFoldDB" id="A0AAN9K8M5"/>
<feature type="domain" description="WW" evidence="3">
    <location>
        <begin position="429"/>
        <end position="456"/>
    </location>
</feature>
<dbReference type="PANTHER" id="PTHR15377:SF3">
    <property type="entry name" value="WW DOMAIN-CONTAINING PROTEIN"/>
    <property type="match status" value="1"/>
</dbReference>
<dbReference type="InterPro" id="IPR045148">
    <property type="entry name" value="TCRG1-like"/>
</dbReference>
<dbReference type="Gene3D" id="2.20.70.10">
    <property type="match status" value="2"/>
</dbReference>
<dbReference type="SUPFAM" id="SSF81698">
    <property type="entry name" value="FF domain"/>
    <property type="match status" value="5"/>
</dbReference>
<proteinExistence type="predicted"/>
<feature type="compositionally biased region" description="Low complexity" evidence="2">
    <location>
        <begin position="982"/>
        <end position="992"/>
    </location>
</feature>
<comment type="caution">
    <text evidence="5">The sequence shown here is derived from an EMBL/GenBank/DDBJ whole genome shotgun (WGS) entry which is preliminary data.</text>
</comment>
<feature type="domain" description="FF" evidence="4">
    <location>
        <begin position="834"/>
        <end position="891"/>
    </location>
</feature>
<dbReference type="InterPro" id="IPR036020">
    <property type="entry name" value="WW_dom_sf"/>
</dbReference>
<gene>
    <name evidence="5" type="ORF">VNO77_35927</name>
</gene>
<dbReference type="SUPFAM" id="SSF51045">
    <property type="entry name" value="WW domain"/>
    <property type="match status" value="2"/>
</dbReference>
<feature type="region of interest" description="Disordered" evidence="2">
    <location>
        <begin position="961"/>
        <end position="999"/>
    </location>
</feature>
<sequence>MSFRPNSPSCSPLPSPLTVLMASPAWLPHEAQPPVSGETPLPMGSSTPNSASSNPAAALAPAPAPAPPFSYGVHQSVNTPGKSRQSSTHLGIKSNAAVNPMVVQPPVPGPSSHAAPSFSYNISQSGAAFSSNQQHAQSSTNMSDSVTQDVNKLSSASSMPRSAPAHTSTSLMLPPSDPNYRPATTWMPTALSFPVHPVMPTPGNPGPPGLASAATISSNPAALSTGTDSSSAAVLRPNMPAAAISSDPTAPQKGLPYPSMPAMAASPQGLWLQPPQMNAVLRPPFLQYPAPFPGPFPFPARGVTLPAVPIPDSQPPGVTPVGTAGGTSVTSASSHPLRGTNALQTEVTSGPTDDTKKLNAVVTQNEGATNNDQLDAWTAHKTEAGVVYYYNAVTGESTYDKPAGFKGEPHQVSAQPTPVSMTDLPGTDWLLVSTSDGKKYYYNNQTKTSCWQIPNEVAELKKKQDGDVTKDHLMSVPNTNVLSDRGSGMVTLNAPAINTGGRDAAALKPSSLQSPSSALDLIKKKLQDSGTPVASSSIPAPSVQIGSESNGSKAAESTAKGLQVDNNKDKQKDANGDANVSDTSSDSEDEDSGPSKEECIVQFKEMLKERGVAPFSKWEKELPKIVFDPRFKAIPSYSARRSLFEHYVKTRAEEARKEKRAALKAAIEGFKQLLDEASEDIDHNTDYQTFRKKWGNDPRFEALDRKEREHLLNERVLPLKKAAEEKAQAMRAAAAASFKSMLKERGDISFNSRWSRVKESLRDDPRYKSVRHEDREVLFDEYISELKAAEHAAERETKAKREEQEKLRERERELRKRKEREEQEMERVRLKIRRKEAVTSFQALLVETIKDPLASWTESKPKLEKDPQGRATNPDLDPSDTEKLFREHVKMLQERCAHEFRVLLAEVLTSDAASQETDEGKTVLNSWSTAKRLLKSDPRYNKVPRREREALWRRYAEDMLRRQKASHDSREEKHADAKSRNSLESSKLLLESGRLHERR</sequence>
<dbReference type="FunFam" id="1.10.10.440:FF:000020">
    <property type="entry name" value="Pre-mRNA-processing protein 40C"/>
    <property type="match status" value="1"/>
</dbReference>
<dbReference type="FunFam" id="1.10.10.440:FF:000030">
    <property type="entry name" value="Pre-mRNA-processing protein 40C"/>
    <property type="match status" value="1"/>
</dbReference>
<evidence type="ECO:0000256" key="2">
    <source>
        <dbReference type="SAM" id="MobiDB-lite"/>
    </source>
</evidence>
<feature type="region of interest" description="Disordered" evidence="2">
    <location>
        <begin position="858"/>
        <end position="880"/>
    </location>
</feature>
<dbReference type="GO" id="GO:0005634">
    <property type="term" value="C:nucleus"/>
    <property type="evidence" value="ECO:0007669"/>
    <property type="project" value="TreeGrafter"/>
</dbReference>
<dbReference type="Pfam" id="PF00397">
    <property type="entry name" value="WW"/>
    <property type="match status" value="1"/>
</dbReference>
<feature type="compositionally biased region" description="Low complexity" evidence="2">
    <location>
        <begin position="532"/>
        <end position="543"/>
    </location>
</feature>
<organism evidence="5 6">
    <name type="scientific">Canavalia gladiata</name>
    <name type="common">Sword bean</name>
    <name type="synonym">Dolichos gladiatus</name>
    <dbReference type="NCBI Taxonomy" id="3824"/>
    <lineage>
        <taxon>Eukaryota</taxon>
        <taxon>Viridiplantae</taxon>
        <taxon>Streptophyta</taxon>
        <taxon>Embryophyta</taxon>
        <taxon>Tracheophyta</taxon>
        <taxon>Spermatophyta</taxon>
        <taxon>Magnoliopsida</taxon>
        <taxon>eudicotyledons</taxon>
        <taxon>Gunneridae</taxon>
        <taxon>Pentapetalae</taxon>
        <taxon>rosids</taxon>
        <taxon>fabids</taxon>
        <taxon>Fabales</taxon>
        <taxon>Fabaceae</taxon>
        <taxon>Papilionoideae</taxon>
        <taxon>50 kb inversion clade</taxon>
        <taxon>NPAAA clade</taxon>
        <taxon>indigoferoid/millettioid clade</taxon>
        <taxon>Phaseoleae</taxon>
        <taxon>Canavalia</taxon>
    </lineage>
</organism>
<feature type="domain" description="FF" evidence="4">
    <location>
        <begin position="596"/>
        <end position="650"/>
    </location>
</feature>
<reference evidence="5 6" key="1">
    <citation type="submission" date="2024-01" db="EMBL/GenBank/DDBJ databases">
        <title>The genomes of 5 underutilized Papilionoideae crops provide insights into root nodulation and disease resistanc.</title>
        <authorList>
            <person name="Jiang F."/>
        </authorList>
    </citation>
    <scope>NUCLEOTIDE SEQUENCE [LARGE SCALE GENOMIC DNA]</scope>
    <source>
        <strain evidence="5">LVBAO_FW01</strain>
        <tissue evidence="5">Leaves</tissue>
    </source>
</reference>
<keyword evidence="1" id="KW-0677">Repeat</keyword>
<dbReference type="PROSITE" id="PS51676">
    <property type="entry name" value="FF"/>
    <property type="match status" value="4"/>
</dbReference>
<dbReference type="EMBL" id="JAYMYQ010000009">
    <property type="protein sequence ID" value="KAK7312218.1"/>
    <property type="molecule type" value="Genomic_DNA"/>
</dbReference>
<evidence type="ECO:0000259" key="3">
    <source>
        <dbReference type="PROSITE" id="PS50020"/>
    </source>
</evidence>
<feature type="region of interest" description="Disordered" evidence="2">
    <location>
        <begin position="529"/>
        <end position="596"/>
    </location>
</feature>
<dbReference type="FunFam" id="1.10.10.440:FF:000031">
    <property type="entry name" value="Pre-mRNA-processing protein 40C isoform C"/>
    <property type="match status" value="1"/>
</dbReference>
<evidence type="ECO:0000313" key="5">
    <source>
        <dbReference type="EMBL" id="KAK7312218.1"/>
    </source>
</evidence>
<dbReference type="SMART" id="SM00456">
    <property type="entry name" value="WW"/>
    <property type="match status" value="2"/>
</dbReference>
<feature type="domain" description="FF" evidence="4">
    <location>
        <begin position="660"/>
        <end position="718"/>
    </location>
</feature>
<dbReference type="FunFam" id="2.20.70.10:FF:000067">
    <property type="entry name" value="Pre-mRNA-processing protein 40C"/>
    <property type="match status" value="1"/>
</dbReference>
<keyword evidence="6" id="KW-1185">Reference proteome</keyword>
<dbReference type="CDD" id="cd00201">
    <property type="entry name" value="WW"/>
    <property type="match status" value="2"/>
</dbReference>
<evidence type="ECO:0000259" key="4">
    <source>
        <dbReference type="PROSITE" id="PS51676"/>
    </source>
</evidence>
<feature type="compositionally biased region" description="Low complexity" evidence="2">
    <location>
        <begin position="154"/>
        <end position="165"/>
    </location>
</feature>
<dbReference type="SMART" id="SM00441">
    <property type="entry name" value="FF"/>
    <property type="match status" value="4"/>
</dbReference>
<dbReference type="InterPro" id="IPR002713">
    <property type="entry name" value="FF_domain"/>
</dbReference>
<dbReference type="PROSITE" id="PS50020">
    <property type="entry name" value="WW_DOMAIN_2"/>
    <property type="match status" value="2"/>
</dbReference>
<name>A0AAN9K8M5_CANGL</name>
<accession>A0AAN9K8M5</accession>
<feature type="compositionally biased region" description="Basic and acidic residues" evidence="2">
    <location>
        <begin position="961"/>
        <end position="981"/>
    </location>
</feature>
<feature type="compositionally biased region" description="Polar residues" evidence="2">
    <location>
        <begin position="129"/>
        <end position="153"/>
    </location>
</feature>
<feature type="compositionally biased region" description="Low complexity" evidence="2">
    <location>
        <begin position="45"/>
        <end position="61"/>
    </location>
</feature>
<feature type="compositionally biased region" description="Basic and acidic residues" evidence="2">
    <location>
        <begin position="859"/>
        <end position="868"/>
    </location>
</feature>
<feature type="compositionally biased region" description="Basic and acidic residues" evidence="2">
    <location>
        <begin position="566"/>
        <end position="575"/>
    </location>
</feature>
<evidence type="ECO:0000313" key="6">
    <source>
        <dbReference type="Proteomes" id="UP001367508"/>
    </source>
</evidence>
<evidence type="ECO:0000256" key="1">
    <source>
        <dbReference type="ARBA" id="ARBA00022737"/>
    </source>
</evidence>
<dbReference type="FunFam" id="1.10.10.440:FF:000021">
    <property type="entry name" value="pre-mRNA-processing protein 40C isoform X1"/>
    <property type="match status" value="1"/>
</dbReference>
<dbReference type="GO" id="GO:0070063">
    <property type="term" value="F:RNA polymerase binding"/>
    <property type="evidence" value="ECO:0007669"/>
    <property type="project" value="InterPro"/>
</dbReference>